<dbReference type="InterPro" id="IPR000683">
    <property type="entry name" value="Gfo/Idh/MocA-like_OxRdtase_N"/>
</dbReference>
<evidence type="ECO:0000313" key="3">
    <source>
        <dbReference type="EMBL" id="QDT90506.1"/>
    </source>
</evidence>
<dbReference type="InterPro" id="IPR036291">
    <property type="entry name" value="NAD(P)-bd_dom_sf"/>
</dbReference>
<dbReference type="Gene3D" id="3.40.50.720">
    <property type="entry name" value="NAD(P)-binding Rossmann-like Domain"/>
    <property type="match status" value="1"/>
</dbReference>
<dbReference type="PANTHER" id="PTHR43377:SF1">
    <property type="entry name" value="BILIVERDIN REDUCTASE A"/>
    <property type="match status" value="1"/>
</dbReference>
<dbReference type="KEGG" id="gax:Pan161_21590"/>
<evidence type="ECO:0000313" key="4">
    <source>
        <dbReference type="Proteomes" id="UP000316855"/>
    </source>
</evidence>
<proteinExistence type="predicted"/>
<evidence type="ECO:0000259" key="2">
    <source>
        <dbReference type="Pfam" id="PF22725"/>
    </source>
</evidence>
<dbReference type="Pfam" id="PF22725">
    <property type="entry name" value="GFO_IDH_MocA_C3"/>
    <property type="match status" value="1"/>
</dbReference>
<protein>
    <submittedName>
        <fullName evidence="3">Inositol 2-dehydrogenase/D-chiro-inositol 3-dehydrogenase</fullName>
        <ecNumber evidence="3">1.1.1.18</ecNumber>
    </submittedName>
</protein>
<evidence type="ECO:0000259" key="1">
    <source>
        <dbReference type="Pfam" id="PF01408"/>
    </source>
</evidence>
<dbReference type="Gene3D" id="3.30.360.10">
    <property type="entry name" value="Dihydrodipicolinate Reductase, domain 2"/>
    <property type="match status" value="1"/>
</dbReference>
<dbReference type="EMBL" id="CP036343">
    <property type="protein sequence ID" value="QDT90506.1"/>
    <property type="molecule type" value="Genomic_DNA"/>
</dbReference>
<dbReference type="SUPFAM" id="SSF55347">
    <property type="entry name" value="Glyceraldehyde-3-phosphate dehydrogenase-like, C-terminal domain"/>
    <property type="match status" value="1"/>
</dbReference>
<keyword evidence="4" id="KW-1185">Reference proteome</keyword>
<dbReference type="InterPro" id="IPR055170">
    <property type="entry name" value="GFO_IDH_MocA-like_dom"/>
</dbReference>
<dbReference type="InterPro" id="IPR051450">
    <property type="entry name" value="Gfo/Idh/MocA_Oxidoreductases"/>
</dbReference>
<dbReference type="GO" id="GO:0000166">
    <property type="term" value="F:nucleotide binding"/>
    <property type="evidence" value="ECO:0007669"/>
    <property type="project" value="InterPro"/>
</dbReference>
<reference evidence="3 4" key="1">
    <citation type="submission" date="2019-02" db="EMBL/GenBank/DDBJ databases">
        <title>Deep-cultivation of Planctomycetes and their phenomic and genomic characterization uncovers novel biology.</title>
        <authorList>
            <person name="Wiegand S."/>
            <person name="Jogler M."/>
            <person name="Boedeker C."/>
            <person name="Pinto D."/>
            <person name="Vollmers J."/>
            <person name="Rivas-Marin E."/>
            <person name="Kohn T."/>
            <person name="Peeters S.H."/>
            <person name="Heuer A."/>
            <person name="Rast P."/>
            <person name="Oberbeckmann S."/>
            <person name="Bunk B."/>
            <person name="Jeske O."/>
            <person name="Meyerdierks A."/>
            <person name="Storesund J.E."/>
            <person name="Kallscheuer N."/>
            <person name="Luecker S."/>
            <person name="Lage O.M."/>
            <person name="Pohl T."/>
            <person name="Merkel B.J."/>
            <person name="Hornburger P."/>
            <person name="Mueller R.-W."/>
            <person name="Bruemmer F."/>
            <person name="Labrenz M."/>
            <person name="Spormann A.M."/>
            <person name="Op den Camp H."/>
            <person name="Overmann J."/>
            <person name="Amann R."/>
            <person name="Jetten M.S.M."/>
            <person name="Mascher T."/>
            <person name="Medema M.H."/>
            <person name="Devos D.P."/>
            <person name="Kaster A.-K."/>
            <person name="Ovreas L."/>
            <person name="Rohde M."/>
            <person name="Galperin M.Y."/>
            <person name="Jogler C."/>
        </authorList>
    </citation>
    <scope>NUCLEOTIDE SEQUENCE [LARGE SCALE GENOMIC DNA]</scope>
    <source>
        <strain evidence="3 4">Pan161</strain>
    </source>
</reference>
<dbReference type="PANTHER" id="PTHR43377">
    <property type="entry name" value="BILIVERDIN REDUCTASE A"/>
    <property type="match status" value="1"/>
</dbReference>
<accession>A0A517VBY3</accession>
<organism evidence="3 4">
    <name type="scientific">Gimesia algae</name>
    <dbReference type="NCBI Taxonomy" id="2527971"/>
    <lineage>
        <taxon>Bacteria</taxon>
        <taxon>Pseudomonadati</taxon>
        <taxon>Planctomycetota</taxon>
        <taxon>Planctomycetia</taxon>
        <taxon>Planctomycetales</taxon>
        <taxon>Planctomycetaceae</taxon>
        <taxon>Gimesia</taxon>
    </lineage>
</organism>
<feature type="domain" description="GFO/IDH/MocA-like oxidoreductase" evidence="2">
    <location>
        <begin position="131"/>
        <end position="253"/>
    </location>
</feature>
<dbReference type="RefSeq" id="WP_197995817.1">
    <property type="nucleotide sequence ID" value="NZ_CP036343.1"/>
</dbReference>
<dbReference type="AlphaFoldDB" id="A0A517VBY3"/>
<keyword evidence="3" id="KW-0560">Oxidoreductase</keyword>
<sequence length="339" mass="37359">MTERKRLLVVGVGSIGERHLRCFQSTGRVDVSICELNDDLRSKIADQYGVERQFADLESALAEPHDCAVIATPAHVHIANSIQAVQAGLDLFIEKPLSTGVEGIGELQNLLEKTGRKAAVAYVYRAHPALAAMKEALDSGKFGKPVQLVVVSGQNFPTYRPAYRDIYYKSHATGGGAVQDALTHSMNAGEYLVGPVDALVADFSHQVLEGVDVEDTVHVITRQGNVLGSFSLNQHQPANESMITVICERGMLRFEFQKSWYRWITEPDTEWQVGFQETLERDTLFQKQASAFLDYLNDTSPPLCSLSAGLQTLAVNLSILDSVKNRTWMEPAQFLSSST</sequence>
<dbReference type="SUPFAM" id="SSF51735">
    <property type="entry name" value="NAD(P)-binding Rossmann-fold domains"/>
    <property type="match status" value="1"/>
</dbReference>
<dbReference type="EC" id="1.1.1.18" evidence="3"/>
<gene>
    <name evidence="3" type="primary">iolG_4</name>
    <name evidence="3" type="ORF">Pan161_21590</name>
</gene>
<dbReference type="GO" id="GO:0050112">
    <property type="term" value="F:inositol 2-dehydrogenase (NAD+) activity"/>
    <property type="evidence" value="ECO:0007669"/>
    <property type="project" value="UniProtKB-EC"/>
</dbReference>
<dbReference type="Proteomes" id="UP000316855">
    <property type="component" value="Chromosome"/>
</dbReference>
<feature type="domain" description="Gfo/Idh/MocA-like oxidoreductase N-terminal" evidence="1">
    <location>
        <begin position="6"/>
        <end position="122"/>
    </location>
</feature>
<dbReference type="Pfam" id="PF01408">
    <property type="entry name" value="GFO_IDH_MocA"/>
    <property type="match status" value="1"/>
</dbReference>
<name>A0A517VBY3_9PLAN</name>